<dbReference type="Proteomes" id="UP000219465">
    <property type="component" value="Unassembled WGS sequence"/>
</dbReference>
<gene>
    <name evidence="2" type="ORF">SAMN05877838_0369</name>
</gene>
<feature type="transmembrane region" description="Helical" evidence="1">
    <location>
        <begin position="89"/>
        <end position="108"/>
    </location>
</feature>
<feature type="transmembrane region" description="Helical" evidence="1">
    <location>
        <begin position="20"/>
        <end position="38"/>
    </location>
</feature>
<protein>
    <submittedName>
        <fullName evidence="2">Uncharacterized protein</fullName>
    </submittedName>
</protein>
<reference evidence="3" key="1">
    <citation type="submission" date="2017-08" db="EMBL/GenBank/DDBJ databases">
        <authorList>
            <person name="Varghese N."/>
            <person name="Submissions S."/>
        </authorList>
    </citation>
    <scope>NUCLEOTIDE SEQUENCE [LARGE SCALE GENOMIC DNA]</scope>
    <source>
        <strain evidence="3">KCTC 23107</strain>
    </source>
</reference>
<keyword evidence="1" id="KW-1133">Transmembrane helix</keyword>
<dbReference type="AlphaFoldDB" id="A0A286HLK7"/>
<evidence type="ECO:0000256" key="1">
    <source>
        <dbReference type="SAM" id="Phobius"/>
    </source>
</evidence>
<dbReference type="RefSeq" id="WP_097104467.1">
    <property type="nucleotide sequence ID" value="NZ_OCPC01000001.1"/>
</dbReference>
<keyword evidence="1" id="KW-0472">Membrane</keyword>
<dbReference type="SUPFAM" id="SSF52096">
    <property type="entry name" value="ClpP/crotonase"/>
    <property type="match status" value="1"/>
</dbReference>
<dbReference type="OrthoDB" id="5936191at2"/>
<dbReference type="EMBL" id="OCPC01000001">
    <property type="protein sequence ID" value="SOE08642.1"/>
    <property type="molecule type" value="Genomic_DNA"/>
</dbReference>
<accession>A0A286HLK7</accession>
<dbReference type="InterPro" id="IPR029045">
    <property type="entry name" value="ClpP/crotonase-like_dom_sf"/>
</dbReference>
<organism evidence="2 3">
    <name type="scientific">Hoeflea halophila</name>
    <dbReference type="NCBI Taxonomy" id="714899"/>
    <lineage>
        <taxon>Bacteria</taxon>
        <taxon>Pseudomonadati</taxon>
        <taxon>Pseudomonadota</taxon>
        <taxon>Alphaproteobacteria</taxon>
        <taxon>Hyphomicrobiales</taxon>
        <taxon>Rhizobiaceae</taxon>
        <taxon>Hoeflea</taxon>
    </lineage>
</organism>
<feature type="transmembrane region" description="Helical" evidence="1">
    <location>
        <begin position="53"/>
        <end position="77"/>
    </location>
</feature>
<evidence type="ECO:0000313" key="3">
    <source>
        <dbReference type="Proteomes" id="UP000219465"/>
    </source>
</evidence>
<keyword evidence="1" id="KW-0812">Transmembrane</keyword>
<evidence type="ECO:0000313" key="2">
    <source>
        <dbReference type="EMBL" id="SOE08642.1"/>
    </source>
</evidence>
<keyword evidence="3" id="KW-1185">Reference proteome</keyword>
<proteinExistence type="predicted"/>
<sequence>MSLKTVTRYIVTHWRGEQGLVWSLAVNLVALRAAIFLLQDLARPAKYHDYHDWAPAVLVAAILLHGVVFVWQAVGVFRAGENHIRHHGAIALHWGAQLGVLLAFWLTASSALQAWQMTLDVPDYENYAEKMDAERAGKYRIFRDSDSALLIDGTLELGVTRRLAALLAEDPGIGEIVLSSAGGNIYEARGLARLFRDRGLATLVADECSSACTTAFIGGKTRRLKPGGRLGFHQYRIEADYDVLGARPKDEEGKDKALYLAAGVKQDFVARMHSAAPGSMWYPEAEELLDAGVVTAISE</sequence>
<name>A0A286HLK7_9HYPH</name>